<sequence length="103" mass="11715">MRSTRRHPPTGRGAVEVCFGTTILDTVNRATVDLVIQNNQRLMDLDLPHAVRFDLGHDLLLPWAQEFFHPPEHSTFVVAGTLNASEVFRLHQRLHKRGKLLAL</sequence>
<dbReference type="EMBL" id="NAFL01000286">
    <property type="protein sequence ID" value="OSJ22124.1"/>
    <property type="molecule type" value="Genomic_DNA"/>
</dbReference>
<accession>A0A1Y2JAX4</accession>
<evidence type="ECO:0000313" key="2">
    <source>
        <dbReference type="Proteomes" id="UP000193335"/>
    </source>
</evidence>
<organism evidence="1 2">
    <name type="scientific">Bradyrhizobium japonicum</name>
    <dbReference type="NCBI Taxonomy" id="375"/>
    <lineage>
        <taxon>Bacteria</taxon>
        <taxon>Pseudomonadati</taxon>
        <taxon>Pseudomonadota</taxon>
        <taxon>Alphaproteobacteria</taxon>
        <taxon>Hyphomicrobiales</taxon>
        <taxon>Nitrobacteraceae</taxon>
        <taxon>Bradyrhizobium</taxon>
    </lineage>
</organism>
<gene>
    <name evidence="1" type="ORF">BSZ19_46905</name>
</gene>
<evidence type="ECO:0000313" key="1">
    <source>
        <dbReference type="EMBL" id="OSJ22124.1"/>
    </source>
</evidence>
<dbReference type="AlphaFoldDB" id="A0A1Y2JAX4"/>
<proteinExistence type="predicted"/>
<comment type="caution">
    <text evidence="1">The sequence shown here is derived from an EMBL/GenBank/DDBJ whole genome shotgun (WGS) entry which is preliminary data.</text>
</comment>
<reference evidence="1 2" key="1">
    <citation type="submission" date="2017-03" db="EMBL/GenBank/DDBJ databases">
        <title>Whole genome sequences of fourteen strains of Bradyrhizobium canariense and one strain of Bradyrhizobium japonicum isolated from Lupinus (Papilionoideae: Genisteae) species in Algeria.</title>
        <authorList>
            <person name="Crovadore J."/>
            <person name="Chekireb D."/>
            <person name="Brachmann A."/>
            <person name="Chablais R."/>
            <person name="Cochard B."/>
            <person name="Lefort F."/>
        </authorList>
    </citation>
    <scope>NUCLEOTIDE SEQUENCE [LARGE SCALE GENOMIC DNA]</scope>
    <source>
        <strain evidence="1 2">UBMA197</strain>
    </source>
</reference>
<name>A0A1Y2JAX4_BRAJP</name>
<dbReference type="Proteomes" id="UP000193335">
    <property type="component" value="Unassembled WGS sequence"/>
</dbReference>
<protein>
    <submittedName>
        <fullName evidence="1">Uncharacterized protein</fullName>
    </submittedName>
</protein>